<keyword evidence="5 7" id="KW-0472">Membrane</keyword>
<evidence type="ECO:0000259" key="8">
    <source>
        <dbReference type="PROSITE" id="PS50850"/>
    </source>
</evidence>
<evidence type="ECO:0000256" key="1">
    <source>
        <dbReference type="ARBA" id="ARBA00004127"/>
    </source>
</evidence>
<feature type="transmembrane region" description="Helical" evidence="7">
    <location>
        <begin position="73"/>
        <end position="90"/>
    </location>
</feature>
<proteinExistence type="predicted"/>
<dbReference type="InterPro" id="IPR011701">
    <property type="entry name" value="MFS"/>
</dbReference>
<protein>
    <submittedName>
        <fullName evidence="9">Putative transporter (MFS superfamily) protein</fullName>
    </submittedName>
</protein>
<accession>I7ZIC0</accession>
<keyword evidence="10" id="KW-1185">Reference proteome</keyword>
<dbReference type="GO" id="GO:0005886">
    <property type="term" value="C:plasma membrane"/>
    <property type="evidence" value="ECO:0007669"/>
    <property type="project" value="TreeGrafter"/>
</dbReference>
<name>I7ZIC0_9GAMM</name>
<evidence type="ECO:0000313" key="9">
    <source>
        <dbReference type="EMBL" id="EIT71669.1"/>
    </source>
</evidence>
<comment type="caution">
    <text evidence="9">The sequence shown here is derived from an EMBL/GenBank/DDBJ whole genome shotgun (WGS) entry which is preliminary data.</text>
</comment>
<evidence type="ECO:0000256" key="6">
    <source>
        <dbReference type="SAM" id="MobiDB-lite"/>
    </source>
</evidence>
<dbReference type="STRING" id="1172194.WQQ_18060"/>
<keyword evidence="2" id="KW-0813">Transport</keyword>
<gene>
    <name evidence="9" type="ORF">WQQ_18060</name>
</gene>
<dbReference type="PATRIC" id="fig|1172194.4.peg.1747"/>
<feature type="transmembrane region" description="Helical" evidence="7">
    <location>
        <begin position="161"/>
        <end position="179"/>
    </location>
</feature>
<feature type="transmembrane region" description="Helical" evidence="7">
    <location>
        <begin position="353"/>
        <end position="372"/>
    </location>
</feature>
<feature type="transmembrane region" description="Helical" evidence="7">
    <location>
        <begin position="416"/>
        <end position="440"/>
    </location>
</feature>
<evidence type="ECO:0000256" key="7">
    <source>
        <dbReference type="SAM" id="Phobius"/>
    </source>
</evidence>
<dbReference type="InterPro" id="IPR020846">
    <property type="entry name" value="MFS_dom"/>
</dbReference>
<dbReference type="AlphaFoldDB" id="I7ZIC0"/>
<feature type="region of interest" description="Disordered" evidence="6">
    <location>
        <begin position="1"/>
        <end position="26"/>
    </location>
</feature>
<dbReference type="Proteomes" id="UP000003704">
    <property type="component" value="Unassembled WGS sequence"/>
</dbReference>
<dbReference type="InterPro" id="IPR036259">
    <property type="entry name" value="MFS_trans_sf"/>
</dbReference>
<dbReference type="Pfam" id="PF07690">
    <property type="entry name" value="MFS_1"/>
    <property type="match status" value="1"/>
</dbReference>
<evidence type="ECO:0000256" key="4">
    <source>
        <dbReference type="ARBA" id="ARBA00022989"/>
    </source>
</evidence>
<feature type="transmembrane region" description="Helical" evidence="7">
    <location>
        <begin position="102"/>
        <end position="120"/>
    </location>
</feature>
<keyword evidence="3 7" id="KW-0812">Transmembrane</keyword>
<dbReference type="PANTHER" id="PTHR23501:SF191">
    <property type="entry name" value="VACUOLAR BASIC AMINO ACID TRANSPORTER 4"/>
    <property type="match status" value="1"/>
</dbReference>
<dbReference type="Gene3D" id="1.20.1250.20">
    <property type="entry name" value="MFS general substrate transporter like domains"/>
    <property type="match status" value="1"/>
</dbReference>
<feature type="domain" description="Major facilitator superfamily (MFS) profile" evidence="8">
    <location>
        <begin position="36"/>
        <end position="534"/>
    </location>
</feature>
<evidence type="ECO:0000256" key="2">
    <source>
        <dbReference type="ARBA" id="ARBA00022448"/>
    </source>
</evidence>
<feature type="transmembrane region" description="Helical" evidence="7">
    <location>
        <begin position="384"/>
        <end position="404"/>
    </location>
</feature>
<organism evidence="9 10">
    <name type="scientific">Hydrocarboniphaga effusa AP103</name>
    <dbReference type="NCBI Taxonomy" id="1172194"/>
    <lineage>
        <taxon>Bacteria</taxon>
        <taxon>Pseudomonadati</taxon>
        <taxon>Pseudomonadota</taxon>
        <taxon>Gammaproteobacteria</taxon>
        <taxon>Nevskiales</taxon>
        <taxon>Nevskiaceae</taxon>
        <taxon>Hydrocarboniphaga</taxon>
    </lineage>
</organism>
<sequence>MPEYLSPVPNWSEEEKPTMPGSPSMPRHRGRVRLAYALISILLGLTGGLGTALVSANLPTIQGELGLTPSQGAWLPAVYLMVNVSMNLLLVKFRQQYGMARFAEIGLPIYAALTLLHLFANTFAMALLVRAASGAAGATVTTLATLYMLQAFGKKNVPRGFVLGIGISQLATPLAWLLSPALLDLGDWRTLYLFESGLALTALAAVVVLKLPPGIRIRVFEPLDFLTFGLLATGLALVGAVLAQGRVQWWLAQDWIAYAAIGAIVLITIAVAIEHHRKVPLLQTRWLGSAAMLRFTLGAISLRFILSEQTYGAVGLLQTLGMGPDQLQPLYAVLFVTLIAGIVTSAMTFSQMAVLPQILCSIVLIGVGSYLDTDSTSLTRPHDLYLSQGMLSFAAGMFLGPLLLMGVQQALKNGPAYLVSFVVLFSITQSIGGLLGPAVLGTFQVIREKQHSSQINEHLNPADAVVAQRLQIQSQVYARTQTDPVLRNAQGMAQLGQAATREANVLAFNDVFRLTTTLSLVFLGWSLFHTVRLKRAADRAAAQAA</sequence>
<feature type="transmembrane region" description="Helical" evidence="7">
    <location>
        <begin position="286"/>
        <end position="306"/>
    </location>
</feature>
<comment type="subcellular location">
    <subcellularLocation>
        <location evidence="1">Endomembrane system</location>
        <topology evidence="1">Multi-pass membrane protein</topology>
    </subcellularLocation>
</comment>
<keyword evidence="4 7" id="KW-1133">Transmembrane helix</keyword>
<dbReference type="SUPFAM" id="SSF103473">
    <property type="entry name" value="MFS general substrate transporter"/>
    <property type="match status" value="1"/>
</dbReference>
<evidence type="ECO:0000256" key="3">
    <source>
        <dbReference type="ARBA" id="ARBA00022692"/>
    </source>
</evidence>
<dbReference type="EMBL" id="AKGD01000001">
    <property type="protein sequence ID" value="EIT71669.1"/>
    <property type="molecule type" value="Genomic_DNA"/>
</dbReference>
<evidence type="ECO:0000313" key="10">
    <source>
        <dbReference type="Proteomes" id="UP000003704"/>
    </source>
</evidence>
<feature type="transmembrane region" description="Helical" evidence="7">
    <location>
        <begin position="34"/>
        <end position="53"/>
    </location>
</feature>
<feature type="transmembrane region" description="Helical" evidence="7">
    <location>
        <begin position="126"/>
        <end position="149"/>
    </location>
</feature>
<feature type="transmembrane region" description="Helical" evidence="7">
    <location>
        <begin position="191"/>
        <end position="211"/>
    </location>
</feature>
<feature type="transmembrane region" description="Helical" evidence="7">
    <location>
        <begin position="223"/>
        <end position="243"/>
    </location>
</feature>
<dbReference type="PANTHER" id="PTHR23501">
    <property type="entry name" value="MAJOR FACILITATOR SUPERFAMILY"/>
    <property type="match status" value="1"/>
</dbReference>
<evidence type="ECO:0000256" key="5">
    <source>
        <dbReference type="ARBA" id="ARBA00023136"/>
    </source>
</evidence>
<reference evidence="9 10" key="1">
    <citation type="journal article" date="2012" name="J. Bacteriol.">
        <title>Genome Sequence of n-Alkane-Degrading Hydrocarboniphaga effusa Strain AP103T (ATCC BAA-332T).</title>
        <authorList>
            <person name="Chang H.K."/>
            <person name="Zylstra G.J."/>
            <person name="Chae J.C."/>
        </authorList>
    </citation>
    <scope>NUCLEOTIDE SEQUENCE [LARGE SCALE GENOMIC DNA]</scope>
    <source>
        <strain evidence="9 10">AP103</strain>
    </source>
</reference>
<feature type="transmembrane region" description="Helical" evidence="7">
    <location>
        <begin position="511"/>
        <end position="531"/>
    </location>
</feature>
<feature type="transmembrane region" description="Helical" evidence="7">
    <location>
        <begin position="255"/>
        <end position="274"/>
    </location>
</feature>
<dbReference type="GO" id="GO:0012505">
    <property type="term" value="C:endomembrane system"/>
    <property type="evidence" value="ECO:0007669"/>
    <property type="project" value="UniProtKB-SubCell"/>
</dbReference>
<feature type="transmembrane region" description="Helical" evidence="7">
    <location>
        <begin position="326"/>
        <end position="346"/>
    </location>
</feature>
<dbReference type="PROSITE" id="PS50850">
    <property type="entry name" value="MFS"/>
    <property type="match status" value="1"/>
</dbReference>
<dbReference type="GO" id="GO:0022857">
    <property type="term" value="F:transmembrane transporter activity"/>
    <property type="evidence" value="ECO:0007669"/>
    <property type="project" value="InterPro"/>
</dbReference>